<comment type="caution">
    <text evidence="3">The sequence shown here is derived from an EMBL/GenBank/DDBJ whole genome shotgun (WGS) entry which is preliminary data.</text>
</comment>
<feature type="domain" description="TIR" evidence="2">
    <location>
        <begin position="141"/>
        <end position="275"/>
    </location>
</feature>
<organism evidence="3 4">
    <name type="scientific">Mesobacillus subterraneus</name>
    <dbReference type="NCBI Taxonomy" id="285983"/>
    <lineage>
        <taxon>Bacteria</taxon>
        <taxon>Bacillati</taxon>
        <taxon>Bacillota</taxon>
        <taxon>Bacilli</taxon>
        <taxon>Bacillales</taxon>
        <taxon>Bacillaceae</taxon>
        <taxon>Mesobacillus</taxon>
    </lineage>
</organism>
<dbReference type="InterPro" id="IPR035897">
    <property type="entry name" value="Toll_tir_struct_dom_sf"/>
</dbReference>
<keyword evidence="4" id="KW-1185">Reference proteome</keyword>
<dbReference type="SUPFAM" id="SSF52200">
    <property type="entry name" value="Toll/Interleukin receptor TIR domain"/>
    <property type="match status" value="1"/>
</dbReference>
<dbReference type="Proteomes" id="UP000032512">
    <property type="component" value="Unassembled WGS sequence"/>
</dbReference>
<proteinExistence type="predicted"/>
<dbReference type="OrthoDB" id="7285215at2"/>
<reference evidence="3 4" key="1">
    <citation type="submission" date="2015-01" db="EMBL/GenBank/DDBJ databases">
        <title>Draft genome sequences of the supercritical CO2 tolerant bacteria Bacillus subterraneus MITOT1 and Bacillus cereus MIT0214.</title>
        <authorList>
            <person name="Peet K.C."/>
            <person name="Thompson J.R."/>
        </authorList>
    </citation>
    <scope>NUCLEOTIDE SEQUENCE [LARGE SCALE GENOMIC DNA]</scope>
    <source>
        <strain evidence="3 4">MITOT1</strain>
    </source>
</reference>
<dbReference type="Pfam" id="PF13676">
    <property type="entry name" value="TIR_2"/>
    <property type="match status" value="1"/>
</dbReference>
<gene>
    <name evidence="3" type="ORF">UB32_07920</name>
</gene>
<dbReference type="SMART" id="SM00255">
    <property type="entry name" value="TIR"/>
    <property type="match status" value="1"/>
</dbReference>
<evidence type="ECO:0000259" key="2">
    <source>
        <dbReference type="PROSITE" id="PS50104"/>
    </source>
</evidence>
<dbReference type="EMBL" id="JXIQ01000066">
    <property type="protein sequence ID" value="KIY22540.1"/>
    <property type="molecule type" value="Genomic_DNA"/>
</dbReference>
<dbReference type="Gene3D" id="3.40.50.10140">
    <property type="entry name" value="Toll/interleukin-1 receptor homology (TIR) domain"/>
    <property type="match status" value="1"/>
</dbReference>
<dbReference type="PATRIC" id="fig|285983.3.peg.90"/>
<keyword evidence="1" id="KW-0175">Coiled coil</keyword>
<evidence type="ECO:0000313" key="3">
    <source>
        <dbReference type="EMBL" id="KIY22540.1"/>
    </source>
</evidence>
<evidence type="ECO:0000313" key="4">
    <source>
        <dbReference type="Proteomes" id="UP000032512"/>
    </source>
</evidence>
<dbReference type="RefSeq" id="WP_044392675.1">
    <property type="nucleotide sequence ID" value="NZ_JXIQ01000066.1"/>
</dbReference>
<dbReference type="PROSITE" id="PS50104">
    <property type="entry name" value="TIR"/>
    <property type="match status" value="1"/>
</dbReference>
<dbReference type="InterPro" id="IPR000157">
    <property type="entry name" value="TIR_dom"/>
</dbReference>
<accession>A0A0D6ZB21</accession>
<dbReference type="AlphaFoldDB" id="A0A0D6ZB21"/>
<dbReference type="GO" id="GO:0007165">
    <property type="term" value="P:signal transduction"/>
    <property type="evidence" value="ECO:0007669"/>
    <property type="project" value="InterPro"/>
</dbReference>
<feature type="coiled-coil region" evidence="1">
    <location>
        <begin position="36"/>
        <end position="94"/>
    </location>
</feature>
<sequence>MTVSESSLKRTIKKDSDLSGKLVSVRKKRDEEAKKIQTLSKKRNLTRLDLQKLERLQKSLLKYEKEMTQLMEQVRKNKDDINRYKERVDKEQKREYDKMLKSIQSQTSMNENYMNSVSEVSEKINQLAVDVKHTAAEKEVIEFDVFLSHSSLDKEIFVTELSEKLSEKGLNVFEDVKVFKIGQSQTDMMNMGILNSRFVVAFLSPNFIKSGWSDYEFKSFLNREINEKRIIILPVWHDVSVEDVRQYNPYLVDKFALSTNKFTIDDIVEHIFDVVSMSKE</sequence>
<name>A0A0D6ZB21_9BACI</name>
<protein>
    <recommendedName>
        <fullName evidence="2">TIR domain-containing protein</fullName>
    </recommendedName>
</protein>
<evidence type="ECO:0000256" key="1">
    <source>
        <dbReference type="SAM" id="Coils"/>
    </source>
</evidence>